<dbReference type="SUPFAM" id="SSF52402">
    <property type="entry name" value="Adenine nucleotide alpha hydrolases-like"/>
    <property type="match status" value="1"/>
</dbReference>
<dbReference type="EMBL" id="DS999641">
    <property type="protein sequence ID" value="EFE69842.2"/>
    <property type="molecule type" value="Genomic_DNA"/>
</dbReference>
<sequence>MCASTRSPCTPGRLRPACASPTPIRADTPSRRSSRSAAEGSDVEALRLEWDGDVPKLWAAETMARQGLVTTVSSRAGTAVVVGWVGSVRERVAGARGLLDDWGRPQAAPPLPTGDYAAVLVCRDRILLVRDEQARIPLFFGETGGRVTAVSTSARHLGGGAELDRRYFCRYLTGNMAQPHTELTPFAGVHRVLGGEVVELSLTGRMRGRVLRRVRQAHDPSVPAADGPGLAGAAKELRLALENAVGRRMGRVTACHVSGGTDSTSVALLAARLSAAGQGCPGDLVLLAGRFGRGELAAEQPYLDEAMAEIRRHAPAARPVIVDADDVADFDDFQHHAGDPDEPHAHAFRAPFWSRLHAAAANLGCDTLLTGCGADPIVDANPFHLHRLARTGRLRQMTGQARDWAAGSERGLWDVVSAYVVRPALPLTAERVTALVRRRGTVLGGLGGFARPPWLRSGFARAHGYRGAGIAESRFVFGRRPELSLYEAANYLAAPDPLSWRRARQDGFFLSHPFLDPEVIATMRRLPAETALQPGRPKAVLREAMADLLPPRIGGRVAKVPFNQLYARGLRTHGDELIDLCRSARHPLVAEMFDVETLCRAVREAQFGMGDSYSWDRVNSSLALVAWLERSDRRSRAPRAAMPVTPGP</sequence>
<dbReference type="Gene3D" id="3.60.20.10">
    <property type="entry name" value="Glutamine Phosphoribosylpyrophosphate, subunit 1, domain 1"/>
    <property type="match status" value="1"/>
</dbReference>
<dbReference type="InterPro" id="IPR001962">
    <property type="entry name" value="Asn_synthase"/>
</dbReference>
<feature type="region of interest" description="Disordered" evidence="1">
    <location>
        <begin position="1"/>
        <end position="40"/>
    </location>
</feature>
<dbReference type="GO" id="GO:0004066">
    <property type="term" value="F:asparagine synthase (glutamine-hydrolyzing) activity"/>
    <property type="evidence" value="ECO:0007669"/>
    <property type="project" value="InterPro"/>
</dbReference>
<dbReference type="InterPro" id="IPR029055">
    <property type="entry name" value="Ntn_hydrolases_N"/>
</dbReference>
<dbReference type="Gene3D" id="3.40.50.620">
    <property type="entry name" value="HUPs"/>
    <property type="match status" value="2"/>
</dbReference>
<evidence type="ECO:0000259" key="2">
    <source>
        <dbReference type="Pfam" id="PF00733"/>
    </source>
</evidence>
<protein>
    <recommendedName>
        <fullName evidence="2">Asparagine synthetase domain-containing protein</fullName>
    </recommendedName>
</protein>
<dbReference type="Pfam" id="PF00733">
    <property type="entry name" value="Asn_synthase"/>
    <property type="match status" value="1"/>
</dbReference>
<feature type="domain" description="Asparagine synthetase" evidence="2">
    <location>
        <begin position="236"/>
        <end position="628"/>
    </location>
</feature>
<reference evidence="4" key="1">
    <citation type="submission" date="2008-12" db="EMBL/GenBank/DDBJ databases">
        <title>Annotation of Streptomyces ghanaensis ATCC 14672.</title>
        <authorList>
            <consortium name="The Broad Institute Genome Sequencing Platform"/>
            <consortium name="Broad Institute Microbial Sequencing Center"/>
            <person name="Fischbach M."/>
            <person name="Ward D."/>
            <person name="Young S."/>
            <person name="Kodira C.D."/>
            <person name="Zeng Q."/>
            <person name="Koehrsen M."/>
            <person name="Godfrey P."/>
            <person name="Alvarado L."/>
            <person name="Berlin A.M."/>
            <person name="Borenstein D."/>
            <person name="Chen Z."/>
            <person name="Engels R."/>
            <person name="Freedman E."/>
            <person name="Gellesch M."/>
            <person name="Goldberg J."/>
            <person name="Griggs A."/>
            <person name="Gujja S."/>
            <person name="Heiman D.I."/>
            <person name="Hepburn T.A."/>
            <person name="Howarth C."/>
            <person name="Jen D."/>
            <person name="Larson L."/>
            <person name="Lewis B."/>
            <person name="Mehta T."/>
            <person name="Park D."/>
            <person name="Pearson M."/>
            <person name="Roberts A."/>
            <person name="Saif S."/>
            <person name="Shea T.D."/>
            <person name="Shenoy N."/>
            <person name="Sisk P."/>
            <person name="Stolte C."/>
            <person name="Sykes S.N."/>
            <person name="Walk T."/>
            <person name="White J."/>
            <person name="Yandava C."/>
            <person name="Straight P."/>
            <person name="Clardy J."/>
            <person name="Hung D."/>
            <person name="Kolter R."/>
            <person name="Mekalanos J."/>
            <person name="Walker S."/>
            <person name="Walsh C.T."/>
            <person name="Wieland B.L.C."/>
            <person name="Ilzarbe M."/>
            <person name="Galagan J."/>
            <person name="Nusbaum C."/>
            <person name="Birren B."/>
        </authorList>
    </citation>
    <scope>NUCLEOTIDE SEQUENCE [LARGE SCALE GENOMIC DNA]</scope>
    <source>
        <strain evidence="4">ATCC 14672 / DSM 40746 / JCM 4963 / KCTC 9882 / NRRL B-12104 / FH 1290</strain>
    </source>
</reference>
<evidence type="ECO:0000313" key="4">
    <source>
        <dbReference type="Proteomes" id="UP000003824"/>
    </source>
</evidence>
<evidence type="ECO:0000256" key="1">
    <source>
        <dbReference type="SAM" id="MobiDB-lite"/>
    </source>
</evidence>
<dbReference type="Proteomes" id="UP000003824">
    <property type="component" value="Unassembled WGS sequence"/>
</dbReference>
<gene>
    <name evidence="3" type="ORF">SSFG_05085</name>
</gene>
<organism evidence="3 4">
    <name type="scientific">Streptomyces viridosporus (strain ATCC 14672 / DSM 40746 / JCM 4963 / KCTC 9882 / NRRL B-12104 / FH 1290)</name>
    <name type="common">Streptomyces ghanaensis</name>
    <dbReference type="NCBI Taxonomy" id="566461"/>
    <lineage>
        <taxon>Bacteria</taxon>
        <taxon>Bacillati</taxon>
        <taxon>Actinomycetota</taxon>
        <taxon>Actinomycetes</taxon>
        <taxon>Kitasatosporales</taxon>
        <taxon>Streptomycetaceae</taxon>
        <taxon>Streptomyces</taxon>
    </lineage>
</organism>
<proteinExistence type="predicted"/>
<dbReference type="AlphaFoldDB" id="D6A6R7"/>
<accession>D6A6R7</accession>
<dbReference type="eggNOG" id="COG0367">
    <property type="taxonomic scope" value="Bacteria"/>
</dbReference>
<dbReference type="InterPro" id="IPR014729">
    <property type="entry name" value="Rossmann-like_a/b/a_fold"/>
</dbReference>
<dbReference type="GO" id="GO:0006529">
    <property type="term" value="P:asparagine biosynthetic process"/>
    <property type="evidence" value="ECO:0007669"/>
    <property type="project" value="InterPro"/>
</dbReference>
<dbReference type="SUPFAM" id="SSF56235">
    <property type="entry name" value="N-terminal nucleophile aminohydrolases (Ntn hydrolases)"/>
    <property type="match status" value="1"/>
</dbReference>
<evidence type="ECO:0000313" key="3">
    <source>
        <dbReference type="EMBL" id="EFE69842.2"/>
    </source>
</evidence>
<name>D6A6R7_STRV1</name>